<evidence type="ECO:0000256" key="2">
    <source>
        <dbReference type="ARBA" id="ARBA00023002"/>
    </source>
</evidence>
<dbReference type="PRINTS" id="PR00081">
    <property type="entry name" value="GDHRDH"/>
</dbReference>
<evidence type="ECO:0000256" key="1">
    <source>
        <dbReference type="ARBA" id="ARBA00006484"/>
    </source>
</evidence>
<dbReference type="InterPro" id="IPR020904">
    <property type="entry name" value="Sc_DH/Rdtase_CS"/>
</dbReference>
<comment type="similarity">
    <text evidence="1 3">Belongs to the short-chain dehydrogenases/reductases (SDR) family.</text>
</comment>
<reference evidence="4 5" key="1">
    <citation type="submission" date="2020-08" db="EMBL/GenBank/DDBJ databases">
        <title>Genomic Encyclopedia of Type Strains, Phase IV (KMG-IV): sequencing the most valuable type-strain genomes for metagenomic binning, comparative biology and taxonomic classification.</title>
        <authorList>
            <person name="Goeker M."/>
        </authorList>
    </citation>
    <scope>NUCLEOTIDE SEQUENCE [LARGE SCALE GENOMIC DNA]</scope>
    <source>
        <strain evidence="4 5">YC6723</strain>
    </source>
</reference>
<dbReference type="Gene3D" id="3.40.50.720">
    <property type="entry name" value="NAD(P)-binding Rossmann-like Domain"/>
    <property type="match status" value="1"/>
</dbReference>
<dbReference type="FunFam" id="3.40.50.720:FF:000084">
    <property type="entry name" value="Short-chain dehydrogenase reductase"/>
    <property type="match status" value="1"/>
</dbReference>
<dbReference type="RefSeq" id="WP_183987175.1">
    <property type="nucleotide sequence ID" value="NZ_JACIEV010000014.1"/>
</dbReference>
<dbReference type="InterPro" id="IPR002347">
    <property type="entry name" value="SDR_fam"/>
</dbReference>
<dbReference type="InterPro" id="IPR036291">
    <property type="entry name" value="NAD(P)-bd_dom_sf"/>
</dbReference>
<dbReference type="Proteomes" id="UP000529795">
    <property type="component" value="Unassembled WGS sequence"/>
</dbReference>
<keyword evidence="5" id="KW-1185">Reference proteome</keyword>
<accession>A0A840FC23</accession>
<dbReference type="PROSITE" id="PS51257">
    <property type="entry name" value="PROKAR_LIPOPROTEIN"/>
    <property type="match status" value="1"/>
</dbReference>
<dbReference type="GO" id="GO:0016491">
    <property type="term" value="F:oxidoreductase activity"/>
    <property type="evidence" value="ECO:0007669"/>
    <property type="project" value="UniProtKB-KW"/>
</dbReference>
<dbReference type="Pfam" id="PF00106">
    <property type="entry name" value="adh_short"/>
    <property type="match status" value="1"/>
</dbReference>
<evidence type="ECO:0000313" key="5">
    <source>
        <dbReference type="Proteomes" id="UP000529795"/>
    </source>
</evidence>
<dbReference type="AlphaFoldDB" id="A0A840FC23"/>
<dbReference type="SUPFAM" id="SSF51735">
    <property type="entry name" value="NAD(P)-binding Rossmann-fold domains"/>
    <property type="match status" value="1"/>
</dbReference>
<evidence type="ECO:0000256" key="3">
    <source>
        <dbReference type="RuleBase" id="RU000363"/>
    </source>
</evidence>
<comment type="caution">
    <text evidence="4">The sequence shown here is derived from an EMBL/GenBank/DDBJ whole genome shotgun (WGS) entry which is preliminary data.</text>
</comment>
<dbReference type="PANTHER" id="PTHR43669:SF3">
    <property type="entry name" value="ALCOHOL DEHYDROGENASE, PUTATIVE (AFU_ORTHOLOGUE AFUA_3G03445)-RELATED"/>
    <property type="match status" value="1"/>
</dbReference>
<protein>
    <submittedName>
        <fullName evidence="4">NAD(P)-dependent dehydrogenase (Short-subunit alcohol dehydrogenase family)</fullName>
    </submittedName>
</protein>
<dbReference type="CDD" id="cd05233">
    <property type="entry name" value="SDR_c"/>
    <property type="match status" value="1"/>
</dbReference>
<dbReference type="EMBL" id="JACIEV010000014">
    <property type="protein sequence ID" value="MBB4155560.1"/>
    <property type="molecule type" value="Genomic_DNA"/>
</dbReference>
<gene>
    <name evidence="4" type="ORF">GGQ80_003485</name>
</gene>
<proteinExistence type="inferred from homology"/>
<sequence>MSRLDGRTVLVTGASSGLGARFAHIAAAAGACVVAGARRVDRLAALADAIRADGGTVETVALDVTDEASVEAAFAAAEARFGPVTGVVANAGINVQGRAVDLAVDEFDRLFATNVRGVFLTARTAARQLQAVDRGAEGRIILISSITAQMQSNGIVAYSASKAAVTHLGRCLAKEWARGGPNVNTLSPGYIRSELASDWFDSEAGQRQMARWPRRRLLEEDALDATLLYLLSDASAGVTGSDFVIDDGQSL</sequence>
<dbReference type="PRINTS" id="PR00080">
    <property type="entry name" value="SDRFAMILY"/>
</dbReference>
<name>A0A840FC23_9SPHN</name>
<dbReference type="PANTHER" id="PTHR43669">
    <property type="entry name" value="5-KETO-D-GLUCONATE 5-REDUCTASE"/>
    <property type="match status" value="1"/>
</dbReference>
<dbReference type="PROSITE" id="PS00061">
    <property type="entry name" value="ADH_SHORT"/>
    <property type="match status" value="1"/>
</dbReference>
<evidence type="ECO:0000313" key="4">
    <source>
        <dbReference type="EMBL" id="MBB4155560.1"/>
    </source>
</evidence>
<keyword evidence="2" id="KW-0560">Oxidoreductase</keyword>
<organism evidence="4 5">
    <name type="scientific">Sphingomonas jinjuensis</name>
    <dbReference type="NCBI Taxonomy" id="535907"/>
    <lineage>
        <taxon>Bacteria</taxon>
        <taxon>Pseudomonadati</taxon>
        <taxon>Pseudomonadota</taxon>
        <taxon>Alphaproteobacteria</taxon>
        <taxon>Sphingomonadales</taxon>
        <taxon>Sphingomonadaceae</taxon>
        <taxon>Sphingomonas</taxon>
    </lineage>
</organism>